<feature type="binding site" evidence="14">
    <location>
        <position position="183"/>
    </location>
    <ligand>
        <name>NAD(+)</name>
        <dbReference type="ChEBI" id="CHEBI:57540"/>
    </ligand>
</feature>
<proteinExistence type="inferred from homology"/>
<dbReference type="SUPFAM" id="SSF50249">
    <property type="entry name" value="Nucleic acid-binding proteins"/>
    <property type="match status" value="1"/>
</dbReference>
<evidence type="ECO:0000259" key="16">
    <source>
        <dbReference type="PROSITE" id="PS50172"/>
    </source>
</evidence>
<gene>
    <name evidence="14" type="primary">ligA</name>
    <name evidence="17" type="ORF">A2755_00895</name>
</gene>
<dbReference type="FunFam" id="2.40.50.140:FF:000012">
    <property type="entry name" value="DNA ligase"/>
    <property type="match status" value="1"/>
</dbReference>
<feature type="domain" description="BRCT" evidence="16">
    <location>
        <begin position="607"/>
        <end position="687"/>
    </location>
</feature>
<comment type="cofactor">
    <cofactor evidence="14">
        <name>Mg(2+)</name>
        <dbReference type="ChEBI" id="CHEBI:18420"/>
    </cofactor>
    <cofactor evidence="14">
        <name>Mn(2+)</name>
        <dbReference type="ChEBI" id="CHEBI:29035"/>
    </cofactor>
</comment>
<evidence type="ECO:0000256" key="5">
    <source>
        <dbReference type="ARBA" id="ARBA00022705"/>
    </source>
</evidence>
<dbReference type="InterPro" id="IPR010994">
    <property type="entry name" value="RuvA_2-like"/>
</dbReference>
<feature type="binding site" evidence="14">
    <location>
        <position position="417"/>
    </location>
    <ligand>
        <name>Zn(2+)</name>
        <dbReference type="ChEBI" id="CHEBI:29105"/>
    </ligand>
</feature>
<keyword evidence="10 14" id="KW-0520">NAD</keyword>
<dbReference type="SUPFAM" id="SSF47781">
    <property type="entry name" value="RuvA domain 2-like"/>
    <property type="match status" value="1"/>
</dbReference>
<evidence type="ECO:0000313" key="18">
    <source>
        <dbReference type="Proteomes" id="UP000177029"/>
    </source>
</evidence>
<dbReference type="InterPro" id="IPR018239">
    <property type="entry name" value="DNA_ligase_AS"/>
</dbReference>
<keyword evidence="4 14" id="KW-0436">Ligase</keyword>
<evidence type="ECO:0000256" key="14">
    <source>
        <dbReference type="HAMAP-Rule" id="MF_01588"/>
    </source>
</evidence>
<dbReference type="Gene3D" id="3.40.50.10190">
    <property type="entry name" value="BRCT domain"/>
    <property type="match status" value="1"/>
</dbReference>
<evidence type="ECO:0000256" key="4">
    <source>
        <dbReference type="ARBA" id="ARBA00022598"/>
    </source>
</evidence>
<keyword evidence="7 14" id="KW-0227">DNA damage</keyword>
<protein>
    <recommendedName>
        <fullName evidence="3 14">DNA ligase</fullName>
        <ecNumber evidence="2 14">6.5.1.2</ecNumber>
    </recommendedName>
    <alternativeName>
        <fullName evidence="14">Polydeoxyribonucleotide synthase [NAD(+)]</fullName>
    </alternativeName>
</protein>
<comment type="caution">
    <text evidence="17">The sequence shown here is derived from an EMBL/GenBank/DDBJ whole genome shotgun (WGS) entry which is preliminary data.</text>
</comment>
<dbReference type="PANTHER" id="PTHR23389:SF9">
    <property type="entry name" value="DNA LIGASE"/>
    <property type="match status" value="1"/>
</dbReference>
<dbReference type="PANTHER" id="PTHR23389">
    <property type="entry name" value="CHROMOSOME TRANSMISSION FIDELITY FACTOR 18"/>
    <property type="match status" value="1"/>
</dbReference>
<feature type="binding site" evidence="14">
    <location>
        <position position="120"/>
    </location>
    <ligand>
        <name>NAD(+)</name>
        <dbReference type="ChEBI" id="CHEBI:57540"/>
    </ligand>
</feature>
<organism evidence="17 18">
    <name type="scientific">Candidatus Wolfebacteria bacterium RIFCSPHIGHO2_01_FULL_48_22</name>
    <dbReference type="NCBI Taxonomy" id="1802555"/>
    <lineage>
        <taxon>Bacteria</taxon>
        <taxon>Candidatus Wolfeibacteriota</taxon>
    </lineage>
</organism>
<feature type="active site" description="N6-AMP-lysine intermediate" evidence="14">
    <location>
        <position position="122"/>
    </location>
</feature>
<dbReference type="Proteomes" id="UP000177029">
    <property type="component" value="Unassembled WGS sequence"/>
</dbReference>
<keyword evidence="11 14" id="KW-0234">DNA repair</keyword>
<evidence type="ECO:0000256" key="10">
    <source>
        <dbReference type="ARBA" id="ARBA00023027"/>
    </source>
</evidence>
<dbReference type="PROSITE" id="PS01055">
    <property type="entry name" value="DNA_LIGASE_N1"/>
    <property type="match status" value="1"/>
</dbReference>
<dbReference type="EMBL" id="MGIP01000005">
    <property type="protein sequence ID" value="OGM91904.1"/>
    <property type="molecule type" value="Genomic_DNA"/>
</dbReference>
<dbReference type="GO" id="GO:0046872">
    <property type="term" value="F:metal ion binding"/>
    <property type="evidence" value="ECO:0007669"/>
    <property type="project" value="UniProtKB-KW"/>
</dbReference>
<feature type="binding site" evidence="14">
    <location>
        <position position="143"/>
    </location>
    <ligand>
        <name>NAD(+)</name>
        <dbReference type="ChEBI" id="CHEBI:57540"/>
    </ligand>
</feature>
<dbReference type="PIRSF" id="PIRSF001604">
    <property type="entry name" value="LigA"/>
    <property type="match status" value="1"/>
</dbReference>
<feature type="binding site" evidence="14">
    <location>
        <begin position="83"/>
        <end position="84"/>
    </location>
    <ligand>
        <name>NAD(+)</name>
        <dbReference type="ChEBI" id="CHEBI:57540"/>
    </ligand>
</feature>
<dbReference type="InterPro" id="IPR033136">
    <property type="entry name" value="DNA_ligase_CS"/>
</dbReference>
<dbReference type="Pfam" id="PF00533">
    <property type="entry name" value="BRCT"/>
    <property type="match status" value="1"/>
</dbReference>
<evidence type="ECO:0000256" key="7">
    <source>
        <dbReference type="ARBA" id="ARBA00022763"/>
    </source>
</evidence>
<dbReference type="SUPFAM" id="SSF56091">
    <property type="entry name" value="DNA ligase/mRNA capping enzyme, catalytic domain"/>
    <property type="match status" value="1"/>
</dbReference>
<evidence type="ECO:0000256" key="9">
    <source>
        <dbReference type="ARBA" id="ARBA00022842"/>
    </source>
</evidence>
<dbReference type="Pfam" id="PF01653">
    <property type="entry name" value="DNA_ligase_aden"/>
    <property type="match status" value="1"/>
</dbReference>
<dbReference type="InterPro" id="IPR013840">
    <property type="entry name" value="DNAligase_N"/>
</dbReference>
<name>A0A1F8DTI6_9BACT</name>
<dbReference type="STRING" id="1802555.A2755_00895"/>
<dbReference type="CDD" id="cd00114">
    <property type="entry name" value="LIGANc"/>
    <property type="match status" value="1"/>
</dbReference>
<dbReference type="GO" id="GO:0003911">
    <property type="term" value="F:DNA ligase (NAD+) activity"/>
    <property type="evidence" value="ECO:0007669"/>
    <property type="project" value="UniProtKB-UniRule"/>
</dbReference>
<evidence type="ECO:0000256" key="2">
    <source>
        <dbReference type="ARBA" id="ARBA00012722"/>
    </source>
</evidence>
<feature type="binding site" evidence="14">
    <location>
        <begin position="34"/>
        <end position="38"/>
    </location>
    <ligand>
        <name>NAD(+)</name>
        <dbReference type="ChEBI" id="CHEBI:57540"/>
    </ligand>
</feature>
<dbReference type="SMART" id="SM00532">
    <property type="entry name" value="LIGANc"/>
    <property type="match status" value="1"/>
</dbReference>
<keyword evidence="8 14" id="KW-0862">Zinc</keyword>
<dbReference type="PROSITE" id="PS50172">
    <property type="entry name" value="BRCT"/>
    <property type="match status" value="1"/>
</dbReference>
<comment type="similarity">
    <text evidence="13 14">Belongs to the NAD-dependent DNA ligase family. LigA subfamily.</text>
</comment>
<dbReference type="Gene3D" id="1.10.150.20">
    <property type="entry name" value="5' to 3' exonuclease, C-terminal subdomain"/>
    <property type="match status" value="2"/>
</dbReference>
<evidence type="ECO:0000256" key="1">
    <source>
        <dbReference type="ARBA" id="ARBA00004067"/>
    </source>
</evidence>
<dbReference type="GO" id="GO:0006260">
    <property type="term" value="P:DNA replication"/>
    <property type="evidence" value="ECO:0007669"/>
    <property type="project" value="UniProtKB-KW"/>
</dbReference>
<dbReference type="PROSITE" id="PS01056">
    <property type="entry name" value="DNA_LIGASE_N2"/>
    <property type="match status" value="1"/>
</dbReference>
<dbReference type="CDD" id="cd17748">
    <property type="entry name" value="BRCT_DNA_ligase_like"/>
    <property type="match status" value="1"/>
</dbReference>
<dbReference type="AlphaFoldDB" id="A0A1F8DTI6"/>
<keyword evidence="9 14" id="KW-0460">Magnesium</keyword>
<evidence type="ECO:0000256" key="6">
    <source>
        <dbReference type="ARBA" id="ARBA00022723"/>
    </source>
</evidence>
<dbReference type="InterPro" id="IPR036420">
    <property type="entry name" value="BRCT_dom_sf"/>
</dbReference>
<dbReference type="InterPro" id="IPR013839">
    <property type="entry name" value="DNAligase_adenylation"/>
</dbReference>
<comment type="function">
    <text evidence="1 14">DNA ligase that catalyzes the formation of phosphodiester linkages between 5'-phosphoryl and 3'-hydroxyl groups in double-stranded DNA using NAD as a coenzyme and as the energy source for the reaction. It is essential for DNA replication and repair of damaged DNA.</text>
</comment>
<dbReference type="HAMAP" id="MF_01588">
    <property type="entry name" value="DNA_ligase_A"/>
    <property type="match status" value="1"/>
</dbReference>
<evidence type="ECO:0000256" key="12">
    <source>
        <dbReference type="ARBA" id="ARBA00034005"/>
    </source>
</evidence>
<comment type="catalytic activity">
    <reaction evidence="12 14 15">
        <text>NAD(+) + (deoxyribonucleotide)n-3'-hydroxyl + 5'-phospho-(deoxyribonucleotide)m = (deoxyribonucleotide)n+m + AMP + beta-nicotinamide D-nucleotide.</text>
        <dbReference type="EC" id="6.5.1.2"/>
    </reaction>
</comment>
<evidence type="ECO:0000256" key="3">
    <source>
        <dbReference type="ARBA" id="ARBA00013308"/>
    </source>
</evidence>
<keyword evidence="6 14" id="KW-0479">Metal-binding</keyword>
<evidence type="ECO:0000313" key="17">
    <source>
        <dbReference type="EMBL" id="OGM91904.1"/>
    </source>
</evidence>
<feature type="binding site" evidence="14">
    <location>
        <position position="438"/>
    </location>
    <ligand>
        <name>Zn(2+)</name>
        <dbReference type="ChEBI" id="CHEBI:29105"/>
    </ligand>
</feature>
<dbReference type="NCBIfam" id="NF005932">
    <property type="entry name" value="PRK07956.1"/>
    <property type="match status" value="1"/>
</dbReference>
<keyword evidence="14" id="KW-0464">Manganese</keyword>
<feature type="binding site" evidence="14">
    <location>
        <position position="433"/>
    </location>
    <ligand>
        <name>Zn(2+)</name>
        <dbReference type="ChEBI" id="CHEBI:29105"/>
    </ligand>
</feature>
<dbReference type="InterPro" id="IPR001679">
    <property type="entry name" value="DNA_ligase"/>
</dbReference>
<dbReference type="GO" id="GO:0005829">
    <property type="term" value="C:cytosol"/>
    <property type="evidence" value="ECO:0007669"/>
    <property type="project" value="TreeGrafter"/>
</dbReference>
<dbReference type="Gene3D" id="1.10.287.610">
    <property type="entry name" value="Helix hairpin bin"/>
    <property type="match status" value="1"/>
</dbReference>
<evidence type="ECO:0000256" key="13">
    <source>
        <dbReference type="ARBA" id="ARBA00060881"/>
    </source>
</evidence>
<dbReference type="SMART" id="SM00292">
    <property type="entry name" value="BRCT"/>
    <property type="match status" value="1"/>
</dbReference>
<evidence type="ECO:0000256" key="11">
    <source>
        <dbReference type="ARBA" id="ARBA00023204"/>
    </source>
</evidence>
<dbReference type="InterPro" id="IPR003583">
    <property type="entry name" value="Hlx-hairpin-Hlx_DNA-bd_motif"/>
</dbReference>
<dbReference type="InterPro" id="IPR012340">
    <property type="entry name" value="NA-bd_OB-fold"/>
</dbReference>
<accession>A0A1F8DTI6</accession>
<sequence>MKSEDVKQRIQMLRKLVEYHRTLYHTFDAPELSDAAFDTLKNELEELELKHPAFASKNSPTQKVGGRPLDKFVKVPHEVPMLSFNDAFSEEEMREWEERIWKYLGNSEVQPRNASVYFCELKIDGLAIELVYEKGKLVTAATRGDGVIGEDVTQNVKTIPDVPQRLEKLGKWPVPDHCVMRGEIFISLKELVRINREREREGKVLYANTRNMAAGSIRQLDPAIAASRNLKSFQYDLVAGIPKDIKRHEEKHKVLASWGCSVNPYTKAVKDLDGVFAFRDEWVKKREKLHYEIDGVVVLVQDNEIFEQLGAIGKSPRGAIAYKFSPKEATTVVQDVQFQVGRTGVITPVALLKPVEVSGVTISHATLHNFDEIKRLGVKIGDTVVVARSGDVIPKVLSVITDLRTGKEKNIKVPEKCPVDHSPVKRDGVFLRCSNPRCGARNRNQIIHFVSRGALNIQGLGKKVVDRFIDEGLISHAGDIFFLEEGDIAALERFGEKSAQNLMKQIKQARMVDAVKFIYALGIPHVGEETARVLLPSLRAKRGNLDSVSEVIIAARALTLDDLQEIQDVGPKVAQSIYDWFRAEENKEFIHMLEEAGLKITMSKTKGSAGVFAGKRIVLTGTLSSMSRQRAKEIIEKEGGHFDLSFTKETQIVIVGDNPGSKLQKAREQGVEIWFEKDFLSRLKKTF</sequence>
<dbReference type="GO" id="GO:0003677">
    <property type="term" value="F:DNA binding"/>
    <property type="evidence" value="ECO:0007669"/>
    <property type="project" value="InterPro"/>
</dbReference>
<dbReference type="Pfam" id="PF14520">
    <property type="entry name" value="HHH_5"/>
    <property type="match status" value="1"/>
</dbReference>
<dbReference type="Pfam" id="PF03120">
    <property type="entry name" value="OB_DNA_ligase"/>
    <property type="match status" value="1"/>
</dbReference>
<dbReference type="SUPFAM" id="SSF52113">
    <property type="entry name" value="BRCT domain"/>
    <property type="match status" value="1"/>
</dbReference>
<evidence type="ECO:0000256" key="8">
    <source>
        <dbReference type="ARBA" id="ARBA00022833"/>
    </source>
</evidence>
<keyword evidence="5 14" id="KW-0235">DNA replication</keyword>
<dbReference type="NCBIfam" id="TIGR00575">
    <property type="entry name" value="dnlj"/>
    <property type="match status" value="1"/>
</dbReference>
<dbReference type="Pfam" id="PF12826">
    <property type="entry name" value="HHH_2"/>
    <property type="match status" value="1"/>
</dbReference>
<comment type="caution">
    <text evidence="14">Lacks conserved residue(s) required for the propagation of feature annotation.</text>
</comment>
<reference evidence="17 18" key="1">
    <citation type="journal article" date="2016" name="Nat. Commun.">
        <title>Thousands of microbial genomes shed light on interconnected biogeochemical processes in an aquifer system.</title>
        <authorList>
            <person name="Anantharaman K."/>
            <person name="Brown C.T."/>
            <person name="Hug L.A."/>
            <person name="Sharon I."/>
            <person name="Castelle C.J."/>
            <person name="Probst A.J."/>
            <person name="Thomas B.C."/>
            <person name="Singh A."/>
            <person name="Wilkins M.J."/>
            <person name="Karaoz U."/>
            <person name="Brodie E.L."/>
            <person name="Williams K.H."/>
            <person name="Hubbard S.S."/>
            <person name="Banfield J.F."/>
        </authorList>
    </citation>
    <scope>NUCLEOTIDE SEQUENCE [LARGE SCALE GENOMIC DNA]</scope>
</reference>
<evidence type="ECO:0000256" key="15">
    <source>
        <dbReference type="RuleBase" id="RU000618"/>
    </source>
</evidence>
<dbReference type="EC" id="6.5.1.2" evidence="2 14"/>
<dbReference type="InterPro" id="IPR041663">
    <property type="entry name" value="DisA/LigA_HHH"/>
</dbReference>
<dbReference type="GO" id="GO:0006281">
    <property type="term" value="P:DNA repair"/>
    <property type="evidence" value="ECO:0007669"/>
    <property type="project" value="UniProtKB-KW"/>
</dbReference>
<dbReference type="InterPro" id="IPR004150">
    <property type="entry name" value="NAD_DNA_ligase_OB"/>
</dbReference>
<dbReference type="Gene3D" id="3.30.470.30">
    <property type="entry name" value="DNA ligase/mRNA capping enzyme"/>
    <property type="match status" value="1"/>
</dbReference>
<dbReference type="FunFam" id="1.10.150.20:FF:000007">
    <property type="entry name" value="DNA ligase"/>
    <property type="match status" value="1"/>
</dbReference>
<dbReference type="InterPro" id="IPR001357">
    <property type="entry name" value="BRCT_dom"/>
</dbReference>
<feature type="binding site" evidence="14">
    <location>
        <position position="323"/>
    </location>
    <ligand>
        <name>NAD(+)</name>
        <dbReference type="ChEBI" id="CHEBI:57540"/>
    </ligand>
</feature>
<dbReference type="SMART" id="SM00278">
    <property type="entry name" value="HhH1"/>
    <property type="match status" value="4"/>
</dbReference>
<dbReference type="Gene3D" id="2.40.50.140">
    <property type="entry name" value="Nucleic acid-binding proteins"/>
    <property type="match status" value="1"/>
</dbReference>